<dbReference type="AlphaFoldDB" id="A0A6V8LEL3"/>
<organism evidence="1 2">
    <name type="scientific">Phytohabitans rumicis</name>
    <dbReference type="NCBI Taxonomy" id="1076125"/>
    <lineage>
        <taxon>Bacteria</taxon>
        <taxon>Bacillati</taxon>
        <taxon>Actinomycetota</taxon>
        <taxon>Actinomycetes</taxon>
        <taxon>Micromonosporales</taxon>
        <taxon>Micromonosporaceae</taxon>
    </lineage>
</organism>
<sequence length="373" mass="39687">MTSPLPAPATIPSARAAERFPLVPRRKPVCRSLADRVDRVRHLADLASHAHDEPLRRGAEAHNLAALIASDCGLPDLARDLCWRQFDIFAAHGPHDQQTAKATLQPLVNLGRLHTRDGNGTAGYQILRDLLHGAKSRSDAVVDGRTIAFDTIIRPGDDHRDVVQWLWTVLLADGLRALCRAGRWAEALHQAEHHNGVGQRLFDGRQIAVIAACLDGNPDTAIALLKQTATADPWEDAIAACLTVMCSSLAERPTSVAIDAMIGAYCGLDQPAEHALFLVRLGLLVVDLAGDAIPIDEVIAKIESTAAACGDAYAAKEILNSGAAGRLTEHTSRTLAAAVQAASLGTGMPPDSRTALLRSVGHGETALQEALAR</sequence>
<reference evidence="1 2" key="2">
    <citation type="submission" date="2020-03" db="EMBL/GenBank/DDBJ databases">
        <authorList>
            <person name="Ichikawa N."/>
            <person name="Kimura A."/>
            <person name="Kitahashi Y."/>
            <person name="Uohara A."/>
        </authorList>
    </citation>
    <scope>NUCLEOTIDE SEQUENCE [LARGE SCALE GENOMIC DNA]</scope>
    <source>
        <strain evidence="1 2">NBRC 108638</strain>
    </source>
</reference>
<comment type="caution">
    <text evidence="1">The sequence shown here is derived from an EMBL/GenBank/DDBJ whole genome shotgun (WGS) entry which is preliminary data.</text>
</comment>
<dbReference type="Proteomes" id="UP000482960">
    <property type="component" value="Unassembled WGS sequence"/>
</dbReference>
<dbReference type="RefSeq" id="WP_173079923.1">
    <property type="nucleotide sequence ID" value="NZ_BAABJB010000053.1"/>
</dbReference>
<evidence type="ECO:0000313" key="2">
    <source>
        <dbReference type="Proteomes" id="UP000482960"/>
    </source>
</evidence>
<accession>A0A6V8LEL3</accession>
<dbReference type="EMBL" id="BLPG01000001">
    <property type="protein sequence ID" value="GFJ93251.1"/>
    <property type="molecule type" value="Genomic_DNA"/>
</dbReference>
<reference evidence="1 2" key="1">
    <citation type="submission" date="2020-03" db="EMBL/GenBank/DDBJ databases">
        <title>Whole genome shotgun sequence of Phytohabitans rumicis NBRC 108638.</title>
        <authorList>
            <person name="Komaki H."/>
            <person name="Tamura T."/>
        </authorList>
    </citation>
    <scope>NUCLEOTIDE SEQUENCE [LARGE SCALE GENOMIC DNA]</scope>
    <source>
        <strain evidence="1 2">NBRC 108638</strain>
    </source>
</reference>
<evidence type="ECO:0000313" key="1">
    <source>
        <dbReference type="EMBL" id="GFJ93251.1"/>
    </source>
</evidence>
<name>A0A6V8LEL3_9ACTN</name>
<keyword evidence="2" id="KW-1185">Reference proteome</keyword>
<protein>
    <submittedName>
        <fullName evidence="1">Uncharacterized protein</fullName>
    </submittedName>
</protein>
<gene>
    <name evidence="1" type="ORF">Prum_068930</name>
</gene>
<proteinExistence type="predicted"/>